<name>A0A0W0S1D5_9GAMM</name>
<dbReference type="AlphaFoldDB" id="A0A0W0S1D5"/>
<dbReference type="RefSeq" id="WP_058443159.1">
    <property type="nucleotide sequence ID" value="NZ_CAAAHU010000008.1"/>
</dbReference>
<protein>
    <submittedName>
        <fullName evidence="1">Uncharacterized protein</fullName>
    </submittedName>
</protein>
<evidence type="ECO:0000313" key="1">
    <source>
        <dbReference type="EMBL" id="KTC77115.1"/>
    </source>
</evidence>
<accession>A0A0W0S1D5</accession>
<dbReference type="OrthoDB" id="5651600at2"/>
<dbReference type="PATRIC" id="fig|29422.6.peg.3404"/>
<sequence>MVMTVNKSDEFFISIAKQGVHSFIFVGVKSKGEHHILARVGKVMDADVSCSVLRAAFFSTKAFISYEEFSKQPGRKIPIGYAAYDITYEQYLGFIALLEELQARDNIAYPCFKPAEENGNEVNLQWTAQRTEVTHKIPLKPEAENIIKESHSLNLSSTCRHGALSLLDYVRGHEQTIHNVSSKFFRDLPLHTNLVADDGEKFPVRDPVTKRIRQHCYLRPDSKMPFYILPSPPSAFKDLEPLKKRVLTELYMQMEDMLQVAPESAETEQKFNLLKELYIEKVGKNNETINDFIASLTSWREDHKKDINSLRKTYFFDYFITRHSATEKMFDRFDEYFTNPASVKA</sequence>
<proteinExistence type="predicted"/>
<reference evidence="1 2" key="1">
    <citation type="submission" date="2015-11" db="EMBL/GenBank/DDBJ databases">
        <title>Genomic analysis of 38 Legionella species identifies large and diverse effector repertoires.</title>
        <authorList>
            <person name="Burstein D."/>
            <person name="Amaro F."/>
            <person name="Zusman T."/>
            <person name="Lifshitz Z."/>
            <person name="Cohen O."/>
            <person name="Gilbert J.A."/>
            <person name="Pupko T."/>
            <person name="Shuman H.A."/>
            <person name="Segal G."/>
        </authorList>
    </citation>
    <scope>NUCLEOTIDE SEQUENCE [LARGE SCALE GENOMIC DNA]</scope>
    <source>
        <strain evidence="1 2">ATCC 43878</strain>
    </source>
</reference>
<gene>
    <name evidence="1" type="ORF">Lbru_3222</name>
</gene>
<dbReference type="STRING" id="29422.Lbru_3222"/>
<organism evidence="1 2">
    <name type="scientific">Legionella brunensis</name>
    <dbReference type="NCBI Taxonomy" id="29422"/>
    <lineage>
        <taxon>Bacteria</taxon>
        <taxon>Pseudomonadati</taxon>
        <taxon>Pseudomonadota</taxon>
        <taxon>Gammaproteobacteria</taxon>
        <taxon>Legionellales</taxon>
        <taxon>Legionellaceae</taxon>
        <taxon>Legionella</taxon>
    </lineage>
</organism>
<keyword evidence="2" id="KW-1185">Reference proteome</keyword>
<evidence type="ECO:0000313" key="2">
    <source>
        <dbReference type="Proteomes" id="UP000054742"/>
    </source>
</evidence>
<dbReference type="EMBL" id="LNXV01000036">
    <property type="protein sequence ID" value="KTC77115.1"/>
    <property type="molecule type" value="Genomic_DNA"/>
</dbReference>
<comment type="caution">
    <text evidence="1">The sequence shown here is derived from an EMBL/GenBank/DDBJ whole genome shotgun (WGS) entry which is preliminary data.</text>
</comment>
<dbReference type="Proteomes" id="UP000054742">
    <property type="component" value="Unassembled WGS sequence"/>
</dbReference>